<feature type="compositionally biased region" description="Polar residues" evidence="2">
    <location>
        <begin position="162"/>
        <end position="176"/>
    </location>
</feature>
<dbReference type="RefSeq" id="XP_009050435.1">
    <property type="nucleotide sequence ID" value="XM_009052187.1"/>
</dbReference>
<evidence type="ECO:0000256" key="2">
    <source>
        <dbReference type="SAM" id="MobiDB-lite"/>
    </source>
</evidence>
<sequence>MITPAIQPTIVPAQPQRIELQKLMVKRGDQQQLKVKEVQQKFPLKQDTFTTKPTRFPKPPSIDRQKKLTSQPLLHRSIQTKLITPMLQEEDREQQFSNNNVSQNGRQQPVTQAPPVTKQFEGRSQRNQEVLQLISHPKQVKQQNIQLPKQLSTESHLTYTHQVREQQQTTPLSPTRSQQTQFHQASQSQINRKQMHHQQKLQEHGLSSYKKKHFQHGANEAQQIILQRQKQRQQLYQKPELQQQQNRQQHQQQKQQQKQEQQQQVKQSVLKRVSDSKKMPKQKRQPARQQFLQQQRRRQHQQRQLKRQQEQQQIQQQQQVIKPELVQKHQVLRQQQPSAKKRLSESTNMYRQQANQQFIQQKRQQQKQKQKQKQLRQQQNVRKPKHVQQQKPSEIKRLSESKKIPQQYRQQEKQQFFQQQVRKSQVQQQKPSERKRLSEGKNMPMQKRQQARQQFFQQQRQQQQQQSVIKQLSERKNIPTPQRQQSKQHVQQQPLRKPGSSHLSTRRPMKQPNHQLLKTNFIQNGTQQLQLQQQSRQLQLQLQQKQLKLQSQKKQIELLQKKQLLQSKLRRHKIARQSKLIQLSQENKFKERSSKPNIQYPKNIRKMIDNTTETQKHQSATVVGSSQNRLQTTATKSNGRPQIKIEIQNRNQHNIQVNLKQSPKTHLALGQNNIRKPIAFRQQGVAYSKQNSINRPIQLKTKLPSPIITKNSQNGKQRRLGRVLNQGKFSTQTTKNQKIIKLLPNRGNVSRRRKQQVNTRPQLKPLKTNNKAKQTTTLQKNQRTVATRPQYNTRSQISKTKTAAVKEVSKIQPIKGNVAPIQQKKANFSSQIKSKQRLPQVARRKLLVRLNSRNLQQQRLLKTRTKSKSSNRVEQNRNRKIGILRVLKPRPNNRSNTGQLSRSTWTRGIQQPQRGLWGSLPFYAVGRYPSENESTMATGIPEVQIYPSGNDANDIAAVSLGKSTTALPKTPQPLNVVRLTTV</sequence>
<name>V4CAG7_LOTGI</name>
<feature type="region of interest" description="Disordered" evidence="2">
    <location>
        <begin position="862"/>
        <end position="881"/>
    </location>
</feature>
<feature type="compositionally biased region" description="Basic and acidic residues" evidence="2">
    <location>
        <begin position="393"/>
        <end position="403"/>
    </location>
</feature>
<feature type="region of interest" description="Disordered" evidence="2">
    <location>
        <begin position="162"/>
        <end position="204"/>
    </location>
</feature>
<feature type="compositionally biased region" description="Basic residues" evidence="2">
    <location>
        <begin position="295"/>
        <end position="306"/>
    </location>
</feature>
<dbReference type="EMBL" id="KB201205">
    <property type="protein sequence ID" value="ESO98799.1"/>
    <property type="molecule type" value="Genomic_DNA"/>
</dbReference>
<dbReference type="STRING" id="225164.V4CAG7"/>
<gene>
    <name evidence="3" type="ORF">LOTGIDRAFT_231179</name>
</gene>
<dbReference type="CTD" id="20248502"/>
<feature type="compositionally biased region" description="Basic residues" evidence="2">
    <location>
        <begin position="364"/>
        <end position="374"/>
    </location>
</feature>
<dbReference type="AlphaFoldDB" id="V4CAG7"/>
<accession>V4CAG7</accession>
<keyword evidence="1" id="KW-0175">Coiled coil</keyword>
<feature type="compositionally biased region" description="Low complexity" evidence="2">
    <location>
        <begin position="406"/>
        <end position="429"/>
    </location>
</feature>
<keyword evidence="4" id="KW-1185">Reference proteome</keyword>
<feature type="region of interest" description="Disordered" evidence="2">
    <location>
        <begin position="889"/>
        <end position="908"/>
    </location>
</feature>
<feature type="compositionally biased region" description="Polar residues" evidence="2">
    <location>
        <begin position="95"/>
        <end position="111"/>
    </location>
</feature>
<evidence type="ECO:0000256" key="1">
    <source>
        <dbReference type="SAM" id="Coils"/>
    </source>
</evidence>
<dbReference type="Proteomes" id="UP000030746">
    <property type="component" value="Unassembled WGS sequence"/>
</dbReference>
<feature type="compositionally biased region" description="Low complexity" evidence="2">
    <location>
        <begin position="482"/>
        <end position="493"/>
    </location>
</feature>
<proteinExistence type="predicted"/>
<evidence type="ECO:0000313" key="3">
    <source>
        <dbReference type="EMBL" id="ESO98799.1"/>
    </source>
</evidence>
<feature type="region of interest" description="Disordered" evidence="2">
    <location>
        <begin position="747"/>
        <end position="798"/>
    </location>
</feature>
<feature type="region of interest" description="Disordered" evidence="2">
    <location>
        <begin position="49"/>
        <end position="68"/>
    </location>
</feature>
<feature type="region of interest" description="Disordered" evidence="2">
    <location>
        <begin position="475"/>
        <end position="508"/>
    </location>
</feature>
<organism evidence="3 4">
    <name type="scientific">Lottia gigantea</name>
    <name type="common">Giant owl limpet</name>
    <dbReference type="NCBI Taxonomy" id="225164"/>
    <lineage>
        <taxon>Eukaryota</taxon>
        <taxon>Metazoa</taxon>
        <taxon>Spiralia</taxon>
        <taxon>Lophotrochozoa</taxon>
        <taxon>Mollusca</taxon>
        <taxon>Gastropoda</taxon>
        <taxon>Patellogastropoda</taxon>
        <taxon>Lottioidea</taxon>
        <taxon>Lottiidae</taxon>
        <taxon>Lottia</taxon>
    </lineage>
</organism>
<reference evidence="3 4" key="1">
    <citation type="journal article" date="2013" name="Nature">
        <title>Insights into bilaterian evolution from three spiralian genomes.</title>
        <authorList>
            <person name="Simakov O."/>
            <person name="Marletaz F."/>
            <person name="Cho S.J."/>
            <person name="Edsinger-Gonzales E."/>
            <person name="Havlak P."/>
            <person name="Hellsten U."/>
            <person name="Kuo D.H."/>
            <person name="Larsson T."/>
            <person name="Lv J."/>
            <person name="Arendt D."/>
            <person name="Savage R."/>
            <person name="Osoegawa K."/>
            <person name="de Jong P."/>
            <person name="Grimwood J."/>
            <person name="Chapman J.A."/>
            <person name="Shapiro H."/>
            <person name="Aerts A."/>
            <person name="Otillar R.P."/>
            <person name="Terry A.Y."/>
            <person name="Boore J.L."/>
            <person name="Grigoriev I.V."/>
            <person name="Lindberg D.R."/>
            <person name="Seaver E.C."/>
            <person name="Weisblat D.A."/>
            <person name="Putnam N.H."/>
            <person name="Rokhsar D.S."/>
        </authorList>
    </citation>
    <scope>NUCLEOTIDE SEQUENCE [LARGE SCALE GENOMIC DNA]</scope>
</reference>
<feature type="compositionally biased region" description="Low complexity" evidence="2">
    <location>
        <begin position="235"/>
        <end position="267"/>
    </location>
</feature>
<feature type="compositionally biased region" description="Polar residues" evidence="2">
    <location>
        <begin position="892"/>
        <end position="908"/>
    </location>
</feature>
<protein>
    <submittedName>
        <fullName evidence="3">Uncharacterized protein</fullName>
    </submittedName>
</protein>
<dbReference type="OMA" id="HWRGIVD"/>
<feature type="region of interest" description="Disordered" evidence="2">
    <location>
        <begin position="356"/>
        <end position="458"/>
    </location>
</feature>
<feature type="region of interest" description="Disordered" evidence="2">
    <location>
        <begin position="92"/>
        <end position="125"/>
    </location>
</feature>
<feature type="compositionally biased region" description="Polar residues" evidence="2">
    <location>
        <begin position="756"/>
        <end position="798"/>
    </location>
</feature>
<feature type="coiled-coil region" evidence="1">
    <location>
        <begin position="528"/>
        <end position="562"/>
    </location>
</feature>
<dbReference type="HOGENOM" id="CLU_303331_0_0_1"/>
<dbReference type="GeneID" id="20248502"/>
<feature type="compositionally biased region" description="Low complexity" evidence="2">
    <location>
        <begin position="446"/>
        <end position="458"/>
    </location>
</feature>
<dbReference type="KEGG" id="lgi:LOTGIDRAFT_231179"/>
<evidence type="ECO:0000313" key="4">
    <source>
        <dbReference type="Proteomes" id="UP000030746"/>
    </source>
</evidence>
<feature type="region of interest" description="Disordered" evidence="2">
    <location>
        <begin position="235"/>
        <end position="309"/>
    </location>
</feature>
<feature type="compositionally biased region" description="Low complexity" evidence="2">
    <location>
        <begin position="177"/>
        <end position="189"/>
    </location>
</feature>